<evidence type="ECO:0000256" key="2">
    <source>
        <dbReference type="ARBA" id="ARBA00006281"/>
    </source>
</evidence>
<dbReference type="Proteomes" id="UP001367676">
    <property type="component" value="Unassembled WGS sequence"/>
</dbReference>
<dbReference type="PANTHER" id="PTHR12689:SF4">
    <property type="entry name" value="PROTEIN AAR2 HOMOLOG"/>
    <property type="match status" value="1"/>
</dbReference>
<feature type="compositionally biased region" description="Basic and acidic residues" evidence="9">
    <location>
        <begin position="635"/>
        <end position="649"/>
    </location>
</feature>
<evidence type="ECO:0000256" key="1">
    <source>
        <dbReference type="ARBA" id="ARBA00003708"/>
    </source>
</evidence>
<evidence type="ECO:0000256" key="5">
    <source>
        <dbReference type="ARBA" id="ARBA00022728"/>
    </source>
</evidence>
<evidence type="ECO:0000256" key="4">
    <source>
        <dbReference type="ARBA" id="ARBA00022664"/>
    </source>
</evidence>
<dbReference type="Pfam" id="PF05282">
    <property type="entry name" value="AAR2"/>
    <property type="match status" value="1"/>
</dbReference>
<keyword evidence="6" id="KW-0508">mRNA splicing</keyword>
<evidence type="ECO:0000313" key="13">
    <source>
        <dbReference type="Proteomes" id="UP001367676"/>
    </source>
</evidence>
<dbReference type="FunFam" id="1.25.40.550:FF:000001">
    <property type="entry name" value="AAR2 splicing factor homolog"/>
    <property type="match status" value="1"/>
</dbReference>
<feature type="region of interest" description="Disordered" evidence="9">
    <location>
        <begin position="635"/>
        <end position="658"/>
    </location>
</feature>
<feature type="region of interest" description="Disordered" evidence="9">
    <location>
        <begin position="372"/>
        <end position="468"/>
    </location>
</feature>
<feature type="domain" description="AAR2 N-terminal" evidence="11">
    <location>
        <begin position="14"/>
        <end position="145"/>
    </location>
</feature>
<comment type="subunit">
    <text evidence="8">Interacts with PRPF8 (via RNase H homology domain). Component of a U5 snRNP complex that contains PRPF8.</text>
</comment>
<evidence type="ECO:0000313" key="12">
    <source>
        <dbReference type="EMBL" id="KAK7584316.1"/>
    </source>
</evidence>
<keyword evidence="5" id="KW-0747">Spliceosome</keyword>
<evidence type="ECO:0000259" key="10">
    <source>
        <dbReference type="Pfam" id="PF05282"/>
    </source>
</evidence>
<comment type="similarity">
    <text evidence="2">Belongs to the AAR2 family.</text>
</comment>
<feature type="domain" description="AAR2 C-terminal" evidence="10">
    <location>
        <begin position="198"/>
        <end position="353"/>
    </location>
</feature>
<dbReference type="AlphaFoldDB" id="A0AAN9TUQ4"/>
<comment type="function">
    <text evidence="1">Component of the U5 snRNP complex that is required for spliceosome assembly and for pre-mRNA splicing.</text>
</comment>
<dbReference type="EMBL" id="JBBCAQ010000032">
    <property type="protein sequence ID" value="KAK7584316.1"/>
    <property type="molecule type" value="Genomic_DNA"/>
</dbReference>
<evidence type="ECO:0000256" key="6">
    <source>
        <dbReference type="ARBA" id="ARBA00023187"/>
    </source>
</evidence>
<comment type="caution">
    <text evidence="12">The sequence shown here is derived from an EMBL/GenBank/DDBJ whole genome shotgun (WGS) entry which is preliminary data.</text>
</comment>
<dbReference type="Gene3D" id="2.60.34.20">
    <property type="match status" value="1"/>
</dbReference>
<evidence type="ECO:0000256" key="3">
    <source>
        <dbReference type="ARBA" id="ARBA00016372"/>
    </source>
</evidence>
<proteinExistence type="inferred from homology"/>
<feature type="compositionally biased region" description="Acidic residues" evidence="9">
    <location>
        <begin position="389"/>
        <end position="431"/>
    </location>
</feature>
<evidence type="ECO:0000256" key="9">
    <source>
        <dbReference type="SAM" id="MobiDB-lite"/>
    </source>
</evidence>
<organism evidence="12 13">
    <name type="scientific">Parthenolecanium corni</name>
    <dbReference type="NCBI Taxonomy" id="536013"/>
    <lineage>
        <taxon>Eukaryota</taxon>
        <taxon>Metazoa</taxon>
        <taxon>Ecdysozoa</taxon>
        <taxon>Arthropoda</taxon>
        <taxon>Hexapoda</taxon>
        <taxon>Insecta</taxon>
        <taxon>Pterygota</taxon>
        <taxon>Neoptera</taxon>
        <taxon>Paraneoptera</taxon>
        <taxon>Hemiptera</taxon>
        <taxon>Sternorrhyncha</taxon>
        <taxon>Coccoidea</taxon>
        <taxon>Coccidae</taxon>
        <taxon>Parthenolecanium</taxon>
    </lineage>
</organism>
<dbReference type="InterPro" id="IPR033647">
    <property type="entry name" value="Aar2_N"/>
</dbReference>
<dbReference type="CDD" id="cd13777">
    <property type="entry name" value="Aar2_N"/>
    <property type="match status" value="1"/>
</dbReference>
<sequence length="658" mass="72855">MEIDNEQALRLLKNGAVFIFLDVPVGSEFGIDMKVWNTDHKFKGIKMIPPGAHFIYFSPKNVHGDVAPRSGFMHVFKSGEIIIRKYDSKTEDFSTEEISEEEKEHFKANLINLDSCFGPYPFDIYEKWKTLSKNISENVVKKLTPENGYIRSAVDLVRAEKTSNCNTKKRWSKSRTDEERQEDLLPELVPASGTQIRFTEMPEQRYPDGASPAEITAHYLDSTYAVTKMVSSCDSPLDIIGEIQFAFVSCLLGLNLDAFERWKKLVQLLCNCIKAIKRYTQMYSEFISCIEAQLEEISEDFLVDIVANNNVIYCSLRDFFANLELQRNEIDGRLFCKANRFKSSLSDKFGWDFTNLEAEEDDDAPVVISVSDAAGKKKGTQDPKKDPQGEEPEATQENNGDEETDPPEDENLEGEEEEAPQEEDPQEESQEEPVKSAKKKSPPAKTQPAKKAPKKSTNSAPKKANKSLTPANLKDLAASMNPANLIGALQNTPLDQLQKILPQLNQLTKTLEGTPLGDVFGNLTSLVGNSSPENWNAVFQLFPNFLTTIQMTGAQLLALTSVALGRAGKTVVDFTDLGFNGVKDVLGLATKIPGVNIVAGPLADGVDLVHSTVVDPLDAGVQSFADTSKTQKKLLDRSASRKRSVDKGGRRGGGLFGF</sequence>
<dbReference type="InterPro" id="IPR038516">
    <property type="entry name" value="AAR2_N_sf"/>
</dbReference>
<feature type="compositionally biased region" description="Basic and acidic residues" evidence="9">
    <location>
        <begin position="379"/>
        <end position="388"/>
    </location>
</feature>
<accession>A0AAN9TUQ4</accession>
<evidence type="ECO:0000256" key="7">
    <source>
        <dbReference type="ARBA" id="ARBA00030625"/>
    </source>
</evidence>
<keyword evidence="13" id="KW-1185">Reference proteome</keyword>
<keyword evidence="4" id="KW-0507">mRNA processing</keyword>
<name>A0AAN9TUQ4_9HEMI</name>
<dbReference type="GO" id="GO:0005681">
    <property type="term" value="C:spliceosomal complex"/>
    <property type="evidence" value="ECO:0007669"/>
    <property type="project" value="UniProtKB-KW"/>
</dbReference>
<evidence type="ECO:0000259" key="11">
    <source>
        <dbReference type="Pfam" id="PF20981"/>
    </source>
</evidence>
<dbReference type="PANTHER" id="PTHR12689">
    <property type="entry name" value="A1 CISTRON SPLICING FACTOR AAR2-RELATED"/>
    <property type="match status" value="1"/>
</dbReference>
<protein>
    <recommendedName>
        <fullName evidence="3">Protein AAR2 homolog</fullName>
    </recommendedName>
    <alternativeName>
        <fullName evidence="7">AAR2 splicing factor homolog</fullName>
    </alternativeName>
</protein>
<dbReference type="FunFam" id="2.60.34.20:FF:000001">
    <property type="entry name" value="protein AAR2 homolog"/>
    <property type="match status" value="1"/>
</dbReference>
<dbReference type="GO" id="GO:0000244">
    <property type="term" value="P:spliceosomal tri-snRNP complex assembly"/>
    <property type="evidence" value="ECO:0007669"/>
    <property type="project" value="TreeGrafter"/>
</dbReference>
<evidence type="ECO:0000256" key="8">
    <source>
        <dbReference type="ARBA" id="ARBA00047009"/>
    </source>
</evidence>
<dbReference type="Pfam" id="PF20981">
    <property type="entry name" value="AAR2_1st"/>
    <property type="match status" value="1"/>
</dbReference>
<dbReference type="Gene3D" id="1.25.40.550">
    <property type="entry name" value="Aar2, C-terminal domain-like"/>
    <property type="match status" value="1"/>
</dbReference>
<dbReference type="CDD" id="cd13778">
    <property type="entry name" value="Aar2_C"/>
    <property type="match status" value="1"/>
</dbReference>
<gene>
    <name evidence="12" type="ORF">V9T40_005279</name>
</gene>
<dbReference type="InterPro" id="IPR033648">
    <property type="entry name" value="AAR2_C"/>
</dbReference>
<reference evidence="12 13" key="1">
    <citation type="submission" date="2024-03" db="EMBL/GenBank/DDBJ databases">
        <title>Adaptation during the transition from Ophiocordyceps entomopathogen to insect associate is accompanied by gene loss and intensified selection.</title>
        <authorList>
            <person name="Ward C.M."/>
            <person name="Onetto C.A."/>
            <person name="Borneman A.R."/>
        </authorList>
    </citation>
    <scope>NUCLEOTIDE SEQUENCE [LARGE SCALE GENOMIC DNA]</scope>
    <source>
        <strain evidence="12">AWRI1</strain>
        <tissue evidence="12">Single Adult Female</tissue>
    </source>
</reference>
<dbReference type="InterPro" id="IPR007946">
    <property type="entry name" value="AAR2"/>
</dbReference>
<dbReference type="InterPro" id="IPR038514">
    <property type="entry name" value="AAR2_C_sf"/>
</dbReference>